<proteinExistence type="predicted"/>
<dbReference type="HOGENOM" id="CLU_684668_0_0_0"/>
<keyword evidence="3" id="KW-1185">Reference proteome</keyword>
<reference evidence="2 3" key="1">
    <citation type="journal article" date="2014" name="PLoS ONE">
        <title>The first complete genome sequence of the class fimbriimonadia in the phylum armatimonadetes.</title>
        <authorList>
            <person name="Hu Z.Y."/>
            <person name="Wang Y.Z."/>
            <person name="Im W.T."/>
            <person name="Wang S.Y."/>
            <person name="Zhao G.P."/>
            <person name="Zheng H.J."/>
            <person name="Quan Z.X."/>
        </authorList>
    </citation>
    <scope>NUCLEOTIDE SEQUENCE [LARGE SCALE GENOMIC DNA]</scope>
    <source>
        <strain evidence="2">Gsoil 348</strain>
    </source>
</reference>
<sequence>MVALVAYLLLPVTTRVGVPMAVQGQPAAAIESALTRFQDENAIPGLCFTVSCEGKLKYTFQRGYADRERRTPFTTLTRVALGSISRTATALAVMHLLTAKNISLDAPALPYLKLTDVQAKKQVASDDYPKITFRDLLQHSAGFGPAFNAWSRPEVAKAFEGTMPSTARQNVVFGLRQPLSYVPGTKAELSNFGYVLLGRLIEDISGTPYREYVQSTVFGPLGISRAVLRRSRGPENYQDEAKYYEQPEHTYPSVFAADHGKGVALMYGGAAYEQADAAAGWVSDSIDLARLVSAFRTDKAAQVLSDRMQMEIIRRPEFAGSVAQYKGLGLDVELGQGAVAFREGGALPGGGGFFSTNFAGVCMTLVINKGIDGRQLPWEIHQELMSAITAIDWSQRKSILAL</sequence>
<evidence type="ECO:0000313" key="3">
    <source>
        <dbReference type="Proteomes" id="UP000027982"/>
    </source>
</evidence>
<gene>
    <name evidence="2" type="ORF">OP10G_4640</name>
</gene>
<accession>A0A068NWW9</accession>
<organism evidence="2 3">
    <name type="scientific">Fimbriimonas ginsengisoli Gsoil 348</name>
    <dbReference type="NCBI Taxonomy" id="661478"/>
    <lineage>
        <taxon>Bacteria</taxon>
        <taxon>Bacillati</taxon>
        <taxon>Armatimonadota</taxon>
        <taxon>Fimbriimonadia</taxon>
        <taxon>Fimbriimonadales</taxon>
        <taxon>Fimbriimonadaceae</taxon>
        <taxon>Fimbriimonas</taxon>
    </lineage>
</organism>
<dbReference type="STRING" id="661478.OP10G_4640"/>
<dbReference type="RefSeq" id="WP_025228122.1">
    <property type="nucleotide sequence ID" value="NZ_CP007139.1"/>
</dbReference>
<dbReference type="InterPro" id="IPR050491">
    <property type="entry name" value="AmpC-like"/>
</dbReference>
<dbReference type="InterPro" id="IPR001466">
    <property type="entry name" value="Beta-lactam-related"/>
</dbReference>
<dbReference type="InterPro" id="IPR012338">
    <property type="entry name" value="Beta-lactam/transpept-like"/>
</dbReference>
<dbReference type="PANTHER" id="PTHR46825:SF9">
    <property type="entry name" value="BETA-LACTAMASE-RELATED DOMAIN-CONTAINING PROTEIN"/>
    <property type="match status" value="1"/>
</dbReference>
<dbReference type="AlphaFoldDB" id="A0A068NWW9"/>
<feature type="domain" description="Beta-lactamase-related" evidence="1">
    <location>
        <begin position="32"/>
        <end position="369"/>
    </location>
</feature>
<dbReference type="KEGG" id="fgi:OP10G_4640"/>
<evidence type="ECO:0000259" key="1">
    <source>
        <dbReference type="Pfam" id="PF00144"/>
    </source>
</evidence>
<dbReference type="SUPFAM" id="SSF56601">
    <property type="entry name" value="beta-lactamase/transpeptidase-like"/>
    <property type="match status" value="1"/>
</dbReference>
<dbReference type="Gene3D" id="3.40.710.10">
    <property type="entry name" value="DD-peptidase/beta-lactamase superfamily"/>
    <property type="match status" value="1"/>
</dbReference>
<dbReference type="Proteomes" id="UP000027982">
    <property type="component" value="Chromosome"/>
</dbReference>
<evidence type="ECO:0000313" key="2">
    <source>
        <dbReference type="EMBL" id="AIE88008.1"/>
    </source>
</evidence>
<dbReference type="OrthoDB" id="9797709at2"/>
<dbReference type="PANTHER" id="PTHR46825">
    <property type="entry name" value="D-ALANYL-D-ALANINE-CARBOXYPEPTIDASE/ENDOPEPTIDASE AMPH"/>
    <property type="match status" value="1"/>
</dbReference>
<dbReference type="eggNOG" id="COG1680">
    <property type="taxonomic scope" value="Bacteria"/>
</dbReference>
<dbReference type="EMBL" id="CP007139">
    <property type="protein sequence ID" value="AIE88008.1"/>
    <property type="molecule type" value="Genomic_DNA"/>
</dbReference>
<dbReference type="Pfam" id="PF00144">
    <property type="entry name" value="Beta-lactamase"/>
    <property type="match status" value="1"/>
</dbReference>
<name>A0A068NWW9_FIMGI</name>
<protein>
    <submittedName>
        <fullName evidence="2">N-acyl-D-amino-acid deacylase</fullName>
    </submittedName>
</protein>